<dbReference type="InterPro" id="IPR028081">
    <property type="entry name" value="Leu-bd"/>
</dbReference>
<dbReference type="InterPro" id="IPR051010">
    <property type="entry name" value="BCAA_transport"/>
</dbReference>
<dbReference type="Proteomes" id="UP000192917">
    <property type="component" value="Unassembled WGS sequence"/>
</dbReference>
<dbReference type="CDD" id="cd06340">
    <property type="entry name" value="PBP1_ABC_ligand_binding-like"/>
    <property type="match status" value="1"/>
</dbReference>
<dbReference type="PANTHER" id="PTHR30483:SF37">
    <property type="entry name" value="ABC TRANSPORTER SUBSTRATE-BINDING PROTEIN"/>
    <property type="match status" value="1"/>
</dbReference>
<dbReference type="Pfam" id="PF13458">
    <property type="entry name" value="Peripla_BP_6"/>
    <property type="match status" value="1"/>
</dbReference>
<evidence type="ECO:0000256" key="1">
    <source>
        <dbReference type="ARBA" id="ARBA00010062"/>
    </source>
</evidence>
<protein>
    <submittedName>
        <fullName evidence="6">Amino acid/amide ABC transporter substrate-binding protein, HAAT family</fullName>
    </submittedName>
</protein>
<dbReference type="InterPro" id="IPR028082">
    <property type="entry name" value="Peripla_BP_I"/>
</dbReference>
<feature type="signal peptide" evidence="4">
    <location>
        <begin position="1"/>
        <end position="29"/>
    </location>
</feature>
<comment type="similarity">
    <text evidence="1">Belongs to the leucine-binding protein family.</text>
</comment>
<proteinExistence type="inferred from homology"/>
<evidence type="ECO:0000256" key="2">
    <source>
        <dbReference type="ARBA" id="ARBA00022729"/>
    </source>
</evidence>
<dbReference type="PANTHER" id="PTHR30483">
    <property type="entry name" value="LEUCINE-SPECIFIC-BINDING PROTEIN"/>
    <property type="match status" value="1"/>
</dbReference>
<dbReference type="RefSeq" id="WP_085120715.1">
    <property type="nucleotide sequence ID" value="NZ_FWZX01000001.1"/>
</dbReference>
<feature type="chain" id="PRO_5012938420" evidence="4">
    <location>
        <begin position="30"/>
        <end position="420"/>
    </location>
</feature>
<dbReference type="AlphaFoldDB" id="A0A1Y6B951"/>
<feature type="domain" description="Leucine-binding protein" evidence="5">
    <location>
        <begin position="32"/>
        <end position="393"/>
    </location>
</feature>
<evidence type="ECO:0000256" key="4">
    <source>
        <dbReference type="SAM" id="SignalP"/>
    </source>
</evidence>
<keyword evidence="3" id="KW-0029">Amino-acid transport</keyword>
<sequence length="420" mass="45560">MKRSRMWRAATAAASAAVLAGALGSAAWAADTVKVGYLIPLSGTAAAAIGQEMSRATHLAVDHINEEGGIKALGGAKLQLVEVDTRGDPQVAITEAERLINVEKVSVLIGAFQSSVTFPASAIAEKYQVPWIVDLSAKAEITERGFKYVFRPTQIPSSGNADSAADFIAWAGKTTGKQPKTGAIVYENTDWGQDLANTMRKRMAEMGIKVVFDESYPPNSPNLRPLVVKLKGAHPDVISMTSYTGDAVQLQKLIAQLRVDAMAIVGSAAGHVDRTFVPTVGVKAADMVFTTNGWAGYDSAITTPFARRFWDQYVGKYQADPTEFGVTAYADVWILKDALERAGSADPKAIRDALAKTDMKDNDITRLVGYDIAFDSKNQNTLKRFVVQQIKDGKYYTVWPSKLTPAGYKMVWPVPDWSDR</sequence>
<dbReference type="SUPFAM" id="SSF53822">
    <property type="entry name" value="Periplasmic binding protein-like I"/>
    <property type="match status" value="1"/>
</dbReference>
<evidence type="ECO:0000313" key="6">
    <source>
        <dbReference type="EMBL" id="SME91128.1"/>
    </source>
</evidence>
<evidence type="ECO:0000313" key="7">
    <source>
        <dbReference type="Proteomes" id="UP000192917"/>
    </source>
</evidence>
<accession>A0A1Y6B951</accession>
<organism evidence="6 7">
    <name type="scientific">Tistlia consotensis USBA 355</name>
    <dbReference type="NCBI Taxonomy" id="560819"/>
    <lineage>
        <taxon>Bacteria</taxon>
        <taxon>Pseudomonadati</taxon>
        <taxon>Pseudomonadota</taxon>
        <taxon>Alphaproteobacteria</taxon>
        <taxon>Rhodospirillales</taxon>
        <taxon>Rhodovibrionaceae</taxon>
        <taxon>Tistlia</taxon>
    </lineage>
</organism>
<gene>
    <name evidence="6" type="ORF">SAMN05428998_101369</name>
</gene>
<name>A0A1Y6B951_9PROT</name>
<evidence type="ECO:0000259" key="5">
    <source>
        <dbReference type="Pfam" id="PF13458"/>
    </source>
</evidence>
<reference evidence="6 7" key="1">
    <citation type="submission" date="2017-04" db="EMBL/GenBank/DDBJ databases">
        <authorList>
            <person name="Afonso C.L."/>
            <person name="Miller P.J."/>
            <person name="Scott M.A."/>
            <person name="Spackman E."/>
            <person name="Goraichik I."/>
            <person name="Dimitrov K.M."/>
            <person name="Suarez D.L."/>
            <person name="Swayne D.E."/>
        </authorList>
    </citation>
    <scope>NUCLEOTIDE SEQUENCE [LARGE SCALE GENOMIC DNA]</scope>
    <source>
        <strain evidence="6 7">USBA 355</strain>
    </source>
</reference>
<keyword evidence="7" id="KW-1185">Reference proteome</keyword>
<dbReference type="Gene3D" id="3.40.50.2300">
    <property type="match status" value="2"/>
</dbReference>
<dbReference type="STRING" id="560819.SAMN05428998_101369"/>
<keyword evidence="3" id="KW-0813">Transport</keyword>
<evidence type="ECO:0000256" key="3">
    <source>
        <dbReference type="ARBA" id="ARBA00022970"/>
    </source>
</evidence>
<dbReference type="EMBL" id="FWZX01000001">
    <property type="protein sequence ID" value="SME91128.1"/>
    <property type="molecule type" value="Genomic_DNA"/>
</dbReference>
<dbReference type="GO" id="GO:0006865">
    <property type="term" value="P:amino acid transport"/>
    <property type="evidence" value="ECO:0007669"/>
    <property type="project" value="UniProtKB-KW"/>
</dbReference>
<keyword evidence="2 4" id="KW-0732">Signal</keyword>